<dbReference type="AlphaFoldDB" id="A0AA36B7P7"/>
<name>A0AA36B7P7_OCTVU</name>
<organism evidence="1 2">
    <name type="scientific">Octopus vulgaris</name>
    <name type="common">Common octopus</name>
    <dbReference type="NCBI Taxonomy" id="6645"/>
    <lineage>
        <taxon>Eukaryota</taxon>
        <taxon>Metazoa</taxon>
        <taxon>Spiralia</taxon>
        <taxon>Lophotrochozoa</taxon>
        <taxon>Mollusca</taxon>
        <taxon>Cephalopoda</taxon>
        <taxon>Coleoidea</taxon>
        <taxon>Octopodiformes</taxon>
        <taxon>Octopoda</taxon>
        <taxon>Incirrata</taxon>
        <taxon>Octopodidae</taxon>
        <taxon>Octopus</taxon>
    </lineage>
</organism>
<sequence>MSSEFSALGSFRGDNRWNFKNIGIIKECSSYHKLIAIYASVDEKHSHRHYNLEKLQEEAIMVSTESLKTMLKKQTGLILSHKKGQST</sequence>
<evidence type="ECO:0000313" key="2">
    <source>
        <dbReference type="Proteomes" id="UP001162480"/>
    </source>
</evidence>
<keyword evidence="2" id="KW-1185">Reference proteome</keyword>
<dbReference type="EMBL" id="OX597823">
    <property type="protein sequence ID" value="CAI9729129.1"/>
    <property type="molecule type" value="Genomic_DNA"/>
</dbReference>
<evidence type="ECO:0000313" key="1">
    <source>
        <dbReference type="EMBL" id="CAI9729129.1"/>
    </source>
</evidence>
<accession>A0AA36B7P7</accession>
<proteinExistence type="predicted"/>
<reference evidence="1" key="1">
    <citation type="submission" date="2023-08" db="EMBL/GenBank/DDBJ databases">
        <authorList>
            <person name="Alioto T."/>
            <person name="Alioto T."/>
            <person name="Gomez Garrido J."/>
        </authorList>
    </citation>
    <scope>NUCLEOTIDE SEQUENCE</scope>
</reference>
<dbReference type="Proteomes" id="UP001162480">
    <property type="component" value="Chromosome 10"/>
</dbReference>
<gene>
    <name evidence="1" type="ORF">OCTVUL_1B014721</name>
</gene>
<protein>
    <submittedName>
        <fullName evidence="1">Uncharacterized protein</fullName>
    </submittedName>
</protein>